<dbReference type="STRING" id="1109412.BN1221_03988"/>
<proteinExistence type="predicted"/>
<organism evidence="1 2">
    <name type="scientific">Brenneria goodwinii</name>
    <dbReference type="NCBI Taxonomy" id="1109412"/>
    <lineage>
        <taxon>Bacteria</taxon>
        <taxon>Pseudomonadati</taxon>
        <taxon>Pseudomonadota</taxon>
        <taxon>Gammaproteobacteria</taxon>
        <taxon>Enterobacterales</taxon>
        <taxon>Pectobacteriaceae</taxon>
        <taxon>Brenneria</taxon>
    </lineage>
</organism>
<protein>
    <submittedName>
        <fullName evidence="1">Uncharacterized protein</fullName>
    </submittedName>
</protein>
<dbReference type="EMBL" id="CGIG01000001">
    <property type="protein sequence ID" value="CPR19842.1"/>
    <property type="molecule type" value="Genomic_DNA"/>
</dbReference>
<name>A0A0G4K025_9GAMM</name>
<sequence length="71" mass="8399">MRRFRILMLITIVNVNIGFMRSPSYLLLKIGLLRGDRHEYNKSSEIGYMPNIRFAGFRLSAVCLESRYMRL</sequence>
<evidence type="ECO:0000313" key="2">
    <source>
        <dbReference type="Proteomes" id="UP000044377"/>
    </source>
</evidence>
<dbReference type="Proteomes" id="UP000044377">
    <property type="component" value="Unassembled WGS sequence"/>
</dbReference>
<dbReference type="AlphaFoldDB" id="A0A0G4K025"/>
<evidence type="ECO:0000313" key="1">
    <source>
        <dbReference type="EMBL" id="CPR19842.1"/>
    </source>
</evidence>
<keyword evidence="2" id="KW-1185">Reference proteome</keyword>
<accession>A0A0G4K025</accession>
<reference evidence="2" key="1">
    <citation type="submission" date="2015-01" db="EMBL/GenBank/DDBJ databases">
        <authorList>
            <person name="Paterson Steve"/>
        </authorList>
    </citation>
    <scope>NUCLEOTIDE SEQUENCE [LARGE SCALE GENOMIC DNA]</scope>
    <source>
        <strain evidence="2">OBR1</strain>
    </source>
</reference>
<gene>
    <name evidence="1" type="ORF">BN1221_03988</name>
</gene>